<keyword evidence="3" id="KW-1185">Reference proteome</keyword>
<dbReference type="OrthoDB" id="9776116at2"/>
<dbReference type="PATRIC" id="fig|857265.3.peg.384"/>
<dbReference type="PANTHER" id="PTHR33608:SF12">
    <property type="entry name" value="DUF58 DOMAIN-CONTAINING PROTEIN"/>
    <property type="match status" value="1"/>
</dbReference>
<dbReference type="RefSeq" id="WP_053936064.1">
    <property type="nucleotide sequence ID" value="NZ_LAQT01000001.1"/>
</dbReference>
<protein>
    <recommendedName>
        <fullName evidence="1">DUF58 domain-containing protein</fullName>
    </recommendedName>
</protein>
<evidence type="ECO:0000259" key="1">
    <source>
        <dbReference type="Pfam" id="PF01882"/>
    </source>
</evidence>
<feature type="domain" description="DUF58" evidence="1">
    <location>
        <begin position="65"/>
        <end position="284"/>
    </location>
</feature>
<proteinExistence type="predicted"/>
<dbReference type="AlphaFoldDB" id="A0A0N0GR60"/>
<sequence length="326" mass="35956">MRHASTSAAVLQAADIGSSWVDLPWLLRQEQRAAGLALHAYRPRSSILAGRQASRVRGRGLNFEELRGYLPGDDVRHIDWKATQRSGKPLVRTYTEERDRPALIVLDQRINMFFGSQRALKSVAAAELAALAAWLSLQSHDRVGGIVFEDVAIHTIAPLRSRQRVQALLAQIVRSNQALNAASSARPQDGQLDKALEAALRVAHHDHLVCVISDFADASGRTRQLLRALAEHNDVVAVLVSDPLLQNLPARAGQMVLTEGELQIELDMRRLRQPVEQYFAQRQADVAALLQRSGVPLLPLSTHLDVLEQLRGFIARNAAPARSVPL</sequence>
<dbReference type="InterPro" id="IPR002881">
    <property type="entry name" value="DUF58"/>
</dbReference>
<organism evidence="2 3">
    <name type="scientific">Amantichitinum ursilacus</name>
    <dbReference type="NCBI Taxonomy" id="857265"/>
    <lineage>
        <taxon>Bacteria</taxon>
        <taxon>Pseudomonadati</taxon>
        <taxon>Pseudomonadota</taxon>
        <taxon>Betaproteobacteria</taxon>
        <taxon>Neisseriales</taxon>
        <taxon>Chitinibacteraceae</taxon>
        <taxon>Amantichitinum</taxon>
    </lineage>
</organism>
<dbReference type="Proteomes" id="UP000037939">
    <property type="component" value="Unassembled WGS sequence"/>
</dbReference>
<evidence type="ECO:0000313" key="2">
    <source>
        <dbReference type="EMBL" id="KPC55358.1"/>
    </source>
</evidence>
<accession>A0A0N0GR60</accession>
<name>A0A0N0GR60_9NEIS</name>
<comment type="caution">
    <text evidence="2">The sequence shown here is derived from an EMBL/GenBank/DDBJ whole genome shotgun (WGS) entry which is preliminary data.</text>
</comment>
<dbReference type="EMBL" id="LAQT01000001">
    <property type="protein sequence ID" value="KPC55358.1"/>
    <property type="molecule type" value="Genomic_DNA"/>
</dbReference>
<dbReference type="STRING" id="857265.WG78_01835"/>
<gene>
    <name evidence="2" type="ORF">WG78_01835</name>
</gene>
<reference evidence="2 3" key="1">
    <citation type="submission" date="2015-07" db="EMBL/GenBank/DDBJ databases">
        <title>Draft genome sequence of the Amantichitinum ursilacus IGB-41, a new chitin-degrading bacterium.</title>
        <authorList>
            <person name="Kirstahler P."/>
            <person name="Guenther M."/>
            <person name="Grumaz C."/>
            <person name="Rupp S."/>
            <person name="Zibek S."/>
            <person name="Sohn K."/>
        </authorList>
    </citation>
    <scope>NUCLEOTIDE SEQUENCE [LARGE SCALE GENOMIC DNA]</scope>
    <source>
        <strain evidence="2 3">IGB-41</strain>
    </source>
</reference>
<dbReference type="Pfam" id="PF01882">
    <property type="entry name" value="DUF58"/>
    <property type="match status" value="1"/>
</dbReference>
<dbReference type="PANTHER" id="PTHR33608">
    <property type="entry name" value="BLL2464 PROTEIN"/>
    <property type="match status" value="1"/>
</dbReference>
<evidence type="ECO:0000313" key="3">
    <source>
        <dbReference type="Proteomes" id="UP000037939"/>
    </source>
</evidence>